<sequence length="127" mass="14505">VSGIILNSILLYAIRKFSRSSLGTYKYLLAAFAIFDVLLTLFHMFANPTMIIVGSTFGVVTDAFFQNTVRNISAFFNIFVLVPFALMNIHFIYRFWAIRKPHLIALFSKKWFVALISLWPLGGCATW</sequence>
<feature type="transmembrane region" description="Helical" evidence="1">
    <location>
        <begin position="74"/>
        <end position="96"/>
    </location>
</feature>
<keyword evidence="1" id="KW-1133">Transmembrane helix</keyword>
<keyword evidence="3" id="KW-1185">Reference proteome</keyword>
<dbReference type="Pfam" id="PF10326">
    <property type="entry name" value="7TM_GPCR_Str"/>
    <property type="match status" value="1"/>
</dbReference>
<dbReference type="Proteomes" id="UP001328107">
    <property type="component" value="Unassembled WGS sequence"/>
</dbReference>
<name>A0AAN5CLI9_9BILA</name>
<evidence type="ECO:0008006" key="4">
    <source>
        <dbReference type="Google" id="ProtNLM"/>
    </source>
</evidence>
<dbReference type="PANTHER" id="PTHR45907">
    <property type="entry name" value="SERPENTINE RECEPTOR, CLASS J"/>
    <property type="match status" value="1"/>
</dbReference>
<comment type="caution">
    <text evidence="2">The sequence shown here is derived from an EMBL/GenBank/DDBJ whole genome shotgun (WGS) entry which is preliminary data.</text>
</comment>
<feature type="transmembrane region" description="Helical" evidence="1">
    <location>
        <begin position="25"/>
        <end position="46"/>
    </location>
</feature>
<feature type="non-terminal residue" evidence="2">
    <location>
        <position position="127"/>
    </location>
</feature>
<accession>A0AAN5CLI9</accession>
<evidence type="ECO:0000313" key="2">
    <source>
        <dbReference type="EMBL" id="GMR46597.1"/>
    </source>
</evidence>
<dbReference type="InterPro" id="IPR019423">
    <property type="entry name" value="7TM_GPCR_serpentine_rcpt_Srj"/>
</dbReference>
<dbReference type="PANTHER" id="PTHR45907:SF16">
    <property type="entry name" value="SERPENTINE RECEPTOR, CLASS J"/>
    <property type="match status" value="1"/>
</dbReference>
<reference evidence="3" key="1">
    <citation type="submission" date="2022-10" db="EMBL/GenBank/DDBJ databases">
        <title>Genome assembly of Pristionchus species.</title>
        <authorList>
            <person name="Yoshida K."/>
            <person name="Sommer R.J."/>
        </authorList>
    </citation>
    <scope>NUCLEOTIDE SEQUENCE [LARGE SCALE GENOMIC DNA]</scope>
    <source>
        <strain evidence="3">RS5460</strain>
    </source>
</reference>
<feature type="non-terminal residue" evidence="2">
    <location>
        <position position="1"/>
    </location>
</feature>
<evidence type="ECO:0000313" key="3">
    <source>
        <dbReference type="Proteomes" id="UP001328107"/>
    </source>
</evidence>
<organism evidence="2 3">
    <name type="scientific">Pristionchus mayeri</name>
    <dbReference type="NCBI Taxonomy" id="1317129"/>
    <lineage>
        <taxon>Eukaryota</taxon>
        <taxon>Metazoa</taxon>
        <taxon>Ecdysozoa</taxon>
        <taxon>Nematoda</taxon>
        <taxon>Chromadorea</taxon>
        <taxon>Rhabditida</taxon>
        <taxon>Rhabditina</taxon>
        <taxon>Diplogasteromorpha</taxon>
        <taxon>Diplogasteroidea</taxon>
        <taxon>Neodiplogasteridae</taxon>
        <taxon>Pristionchus</taxon>
    </lineage>
</organism>
<gene>
    <name evidence="2" type="ORF">PMAYCL1PPCAC_16792</name>
</gene>
<evidence type="ECO:0000256" key="1">
    <source>
        <dbReference type="SAM" id="Phobius"/>
    </source>
</evidence>
<dbReference type="AlphaFoldDB" id="A0AAN5CLI9"/>
<protein>
    <recommendedName>
        <fullName evidence="4">G protein-coupled receptor</fullName>
    </recommendedName>
</protein>
<dbReference type="SUPFAM" id="SSF81321">
    <property type="entry name" value="Family A G protein-coupled receptor-like"/>
    <property type="match status" value="1"/>
</dbReference>
<proteinExistence type="predicted"/>
<dbReference type="InterPro" id="IPR019428">
    <property type="entry name" value="7TM_GPCR_serpentine_rcpt_Str"/>
</dbReference>
<dbReference type="EMBL" id="BTRK01000004">
    <property type="protein sequence ID" value="GMR46597.1"/>
    <property type="molecule type" value="Genomic_DNA"/>
</dbReference>
<keyword evidence="1" id="KW-0812">Transmembrane</keyword>
<keyword evidence="1" id="KW-0472">Membrane</keyword>